<name>A0A0A2X3V4_9GAMM</name>
<evidence type="ECO:0000313" key="2">
    <source>
        <dbReference type="Proteomes" id="UP000030518"/>
    </source>
</evidence>
<keyword evidence="2" id="KW-1185">Reference proteome</keyword>
<gene>
    <name evidence="1" type="ORF">LF41_2446</name>
</gene>
<dbReference type="PATRIC" id="fig|1300345.3.peg.1015"/>
<dbReference type="InterPro" id="IPR038765">
    <property type="entry name" value="Papain-like_cys_pep_sf"/>
</dbReference>
<dbReference type="EMBL" id="JRKJ01000005">
    <property type="protein sequence ID" value="KGQ19939.1"/>
    <property type="molecule type" value="Genomic_DNA"/>
</dbReference>
<dbReference type="Gene3D" id="3.90.1720.10">
    <property type="entry name" value="endopeptidase domain like (from Nostoc punctiforme)"/>
    <property type="match status" value="1"/>
</dbReference>
<accession>A0A0A2X3V4</accession>
<reference evidence="1 2" key="1">
    <citation type="submission" date="2014-09" db="EMBL/GenBank/DDBJ databases">
        <title>Genome sequences of Lysobacter dokdonensis DS-58.</title>
        <authorList>
            <person name="Kim J.F."/>
            <person name="Kwak M.-J."/>
        </authorList>
    </citation>
    <scope>NUCLEOTIDE SEQUENCE [LARGE SCALE GENOMIC DNA]</scope>
    <source>
        <strain evidence="1 2">DS-58</strain>
    </source>
</reference>
<dbReference type="STRING" id="1300345.LF41_2446"/>
<dbReference type="eggNOG" id="COG0791">
    <property type="taxonomic scope" value="Bacteria"/>
</dbReference>
<sequence length="124" mass="13505">MGLGILAARDCGWTADDLSVYGRAPRDGLLDAMLVRNCGEPVAREPVSLSDLQPGDILAIHFDGQRVSRGIPSKWPVRHVGIVGEQNGRMTLIHTDSYIGRVVEQSIDPTILSRIAAVYRRASL</sequence>
<dbReference type="AlphaFoldDB" id="A0A0A2X3V4"/>
<organism evidence="1 2">
    <name type="scientific">Lysobacter dokdonensis DS-58</name>
    <dbReference type="NCBI Taxonomy" id="1300345"/>
    <lineage>
        <taxon>Bacteria</taxon>
        <taxon>Pseudomonadati</taxon>
        <taxon>Pseudomonadota</taxon>
        <taxon>Gammaproteobacteria</taxon>
        <taxon>Lysobacterales</taxon>
        <taxon>Lysobacteraceae</taxon>
        <taxon>Noviluteimonas</taxon>
    </lineage>
</organism>
<dbReference type="SUPFAM" id="SSF54001">
    <property type="entry name" value="Cysteine proteinases"/>
    <property type="match status" value="1"/>
</dbReference>
<protein>
    <submittedName>
        <fullName evidence="1">NLP/P60 family protein</fullName>
    </submittedName>
</protein>
<proteinExistence type="predicted"/>
<evidence type="ECO:0000313" key="1">
    <source>
        <dbReference type="EMBL" id="KGQ19939.1"/>
    </source>
</evidence>
<dbReference type="Proteomes" id="UP000030518">
    <property type="component" value="Unassembled WGS sequence"/>
</dbReference>
<comment type="caution">
    <text evidence="1">The sequence shown here is derived from an EMBL/GenBank/DDBJ whole genome shotgun (WGS) entry which is preliminary data.</text>
</comment>